<dbReference type="InterPro" id="IPR025347">
    <property type="entry name" value="DUF4251"/>
</dbReference>
<organism evidence="2 4">
    <name type="scientific">Flagellimonas aequoris</name>
    <dbReference type="NCBI Taxonomy" id="2306997"/>
    <lineage>
        <taxon>Bacteria</taxon>
        <taxon>Pseudomonadati</taxon>
        <taxon>Bacteroidota</taxon>
        <taxon>Flavobacteriia</taxon>
        <taxon>Flavobacteriales</taxon>
        <taxon>Flavobacteriaceae</taxon>
        <taxon>Flagellimonas</taxon>
    </lineage>
</organism>
<feature type="chain" id="PRO_5019186856" evidence="1">
    <location>
        <begin position="26"/>
        <end position="224"/>
    </location>
</feature>
<accession>A0A418N458</accession>
<keyword evidence="5" id="KW-1185">Reference proteome</keyword>
<keyword evidence="1" id="KW-0732">Signal</keyword>
<dbReference type="RefSeq" id="WP_119641516.1">
    <property type="nucleotide sequence ID" value="NZ_QXFJ01000030.1"/>
</dbReference>
<dbReference type="EMBL" id="QXFJ01000030">
    <property type="protein sequence ID" value="RIV68677.1"/>
    <property type="molecule type" value="Genomic_DNA"/>
</dbReference>
<name>A0A418N458_9FLAO</name>
<reference evidence="2 4" key="1">
    <citation type="submission" date="2018-08" db="EMBL/GenBank/DDBJ databases">
        <title>Proposal of Muricauda 72 sp.nov. and Muricauda NH166 sp.nov., isolated from seawater.</title>
        <authorList>
            <person name="Cheng H."/>
            <person name="Wu Y.-H."/>
            <person name="Guo L.-L."/>
            <person name="Xu X.-W."/>
        </authorList>
    </citation>
    <scope>NUCLEOTIDE SEQUENCE [LARGE SCALE GENOMIC DNA]</scope>
    <source>
        <strain evidence="2 4">NH166</strain>
    </source>
</reference>
<comment type="caution">
    <text evidence="2">The sequence shown here is derived from an EMBL/GenBank/DDBJ whole genome shotgun (WGS) entry which is preliminary data.</text>
</comment>
<evidence type="ECO:0000313" key="3">
    <source>
        <dbReference type="EMBL" id="TXK00375.1"/>
    </source>
</evidence>
<reference evidence="3 5" key="2">
    <citation type="submission" date="2019-07" db="EMBL/GenBank/DDBJ databases">
        <title>Draft genome of two Muricauda strains isolated from deep sea.</title>
        <authorList>
            <person name="Sun C."/>
        </authorList>
    </citation>
    <scope>NUCLEOTIDE SEQUENCE [LARGE SCALE GENOMIC DNA]</scope>
    <source>
        <strain evidence="3 5">NH166</strain>
    </source>
</reference>
<evidence type="ECO:0000256" key="1">
    <source>
        <dbReference type="SAM" id="SignalP"/>
    </source>
</evidence>
<dbReference type="Proteomes" id="UP000321528">
    <property type="component" value="Unassembled WGS sequence"/>
</dbReference>
<gene>
    <name evidence="2" type="ORF">D2U88_15915</name>
    <name evidence="3" type="ORF">FQ019_15740</name>
</gene>
<dbReference type="PROSITE" id="PS51257">
    <property type="entry name" value="PROKAR_LIPOPROTEIN"/>
    <property type="match status" value="1"/>
</dbReference>
<evidence type="ECO:0000313" key="5">
    <source>
        <dbReference type="Proteomes" id="UP000321528"/>
    </source>
</evidence>
<dbReference type="AlphaFoldDB" id="A0A418N458"/>
<evidence type="ECO:0000313" key="4">
    <source>
        <dbReference type="Proteomes" id="UP000284189"/>
    </source>
</evidence>
<protein>
    <submittedName>
        <fullName evidence="2">DUF4251 domain-containing protein</fullName>
    </submittedName>
</protein>
<dbReference type="OrthoDB" id="1448121at2"/>
<dbReference type="Proteomes" id="UP000284189">
    <property type="component" value="Unassembled WGS sequence"/>
</dbReference>
<feature type="signal peptide" evidence="1">
    <location>
        <begin position="1"/>
        <end position="25"/>
    </location>
</feature>
<dbReference type="Pfam" id="PF14059">
    <property type="entry name" value="DUF4251"/>
    <property type="match status" value="1"/>
</dbReference>
<proteinExistence type="predicted"/>
<sequence length="224" mass="24941">MKTLFKSIALVAIVFAAACSSTYKATPEELAALDQMVTDKHFEIRATWAQPMASQSLNSIANAGLLPQGSTASRIDIAGTGGYLRMVGDSVKADLPYFGERRMGGYYDPKQVGIKFKGIPKEYSMEPATKGTGYVLKFKVNEGTEAYQVVAQLFPNRSARIAMSSSHRTNIWYQGNLSPYEEKEKDNHKSTLACFPHFHHFVLALGNQKPKDLKLQHENLRFEL</sequence>
<dbReference type="Gene3D" id="2.40.128.410">
    <property type="match status" value="1"/>
</dbReference>
<dbReference type="EMBL" id="VNWL01000029">
    <property type="protein sequence ID" value="TXK00375.1"/>
    <property type="molecule type" value="Genomic_DNA"/>
</dbReference>
<evidence type="ECO:0000313" key="2">
    <source>
        <dbReference type="EMBL" id="RIV68677.1"/>
    </source>
</evidence>